<gene>
    <name evidence="1" type="ORF">BH720_020035</name>
</gene>
<accession>A0ACD5GNT8</accession>
<organism evidence="1 2">
    <name type="scientific">Desertifilum tharense IPPAS B-1220</name>
    <dbReference type="NCBI Taxonomy" id="1781255"/>
    <lineage>
        <taxon>Bacteria</taxon>
        <taxon>Bacillati</taxon>
        <taxon>Cyanobacteriota</taxon>
        <taxon>Cyanophyceae</taxon>
        <taxon>Desertifilales</taxon>
        <taxon>Desertifilaceae</taxon>
        <taxon>Desertifilum</taxon>
    </lineage>
</organism>
<proteinExistence type="predicted"/>
<dbReference type="EMBL" id="CP182909">
    <property type="protein sequence ID" value="XPM62154.1"/>
    <property type="molecule type" value="Genomic_DNA"/>
</dbReference>
<keyword evidence="2" id="KW-1185">Reference proteome</keyword>
<name>A0ACD5GNT8_9CYAN</name>
<reference evidence="1 2" key="1">
    <citation type="journal article" date="2016" name="Genome Announc.">
        <title>Draft Genome Sequence of the Thermotolerant Cyanobacterium Desertifilum sp. IPPAS B-1220.</title>
        <authorList>
            <person name="Mironov K.S."/>
            <person name="Sinetova M.A."/>
            <person name="Bolatkhan K."/>
            <person name="Zayadan B.K."/>
            <person name="Ustinova V.V."/>
            <person name="Kupriyanova E.V."/>
            <person name="Skrypnik A.N."/>
            <person name="Gogoleva N.E."/>
            <person name="Gogolev Y.V."/>
            <person name="Los D.A."/>
        </authorList>
    </citation>
    <scope>NUCLEOTIDE SEQUENCE [LARGE SCALE GENOMIC DNA]</scope>
    <source>
        <strain evidence="1 2">IPPAS B-1220</strain>
    </source>
</reference>
<evidence type="ECO:0000313" key="2">
    <source>
        <dbReference type="Proteomes" id="UP000095472"/>
    </source>
</evidence>
<sequence>MGRLARVSLPKLGSEKSYNSYPIGTGVPLVQSFDWGATAIAIFNSLKHSMASKNG</sequence>
<evidence type="ECO:0000313" key="1">
    <source>
        <dbReference type="EMBL" id="XPM62154.1"/>
    </source>
</evidence>
<protein>
    <submittedName>
        <fullName evidence="1">Uncharacterized protein</fullName>
    </submittedName>
</protein>
<dbReference type="Proteomes" id="UP000095472">
    <property type="component" value="Chromosome"/>
</dbReference>